<dbReference type="Gene3D" id="3.10.50.40">
    <property type="match status" value="1"/>
</dbReference>
<comment type="similarity">
    <text evidence="2 6">Belongs to the FKBP-type PPIase family.</text>
</comment>
<evidence type="ECO:0000256" key="1">
    <source>
        <dbReference type="ARBA" id="ARBA00000971"/>
    </source>
</evidence>
<keyword evidence="3 5" id="KW-0697">Rotamase</keyword>
<evidence type="ECO:0000313" key="11">
    <source>
        <dbReference type="Proteomes" id="UP001059824"/>
    </source>
</evidence>
<keyword evidence="4 5" id="KW-0413">Isomerase</keyword>
<dbReference type="EC" id="5.2.1.8" evidence="6"/>
<evidence type="ECO:0000256" key="5">
    <source>
        <dbReference type="PROSITE-ProRule" id="PRU00277"/>
    </source>
</evidence>
<accession>A0A857MMZ9</accession>
<dbReference type="RefSeq" id="WP_260762628.1">
    <property type="nucleotide sequence ID" value="NZ_CP045921.1"/>
</dbReference>
<organism evidence="10 11">
    <name type="scientific">Candidatus Mycosynbacter amalyticus</name>
    <dbReference type="NCBI Taxonomy" id="2665156"/>
    <lineage>
        <taxon>Bacteria</taxon>
        <taxon>Candidatus Saccharimonadota</taxon>
        <taxon>Candidatus Saccharimonadota incertae sedis</taxon>
        <taxon>Candidatus Mycosynbacter</taxon>
    </lineage>
</organism>
<dbReference type="EMBL" id="CP045921">
    <property type="protein sequence ID" value="QHN42952.1"/>
    <property type="molecule type" value="Genomic_DNA"/>
</dbReference>
<feature type="transmembrane region" description="Helical" evidence="8">
    <location>
        <begin position="12"/>
        <end position="32"/>
    </location>
</feature>
<keyword evidence="8" id="KW-1133">Transmembrane helix</keyword>
<dbReference type="InterPro" id="IPR001179">
    <property type="entry name" value="PPIase_FKBP_dom"/>
</dbReference>
<feature type="coiled-coil region" evidence="7">
    <location>
        <begin position="37"/>
        <end position="71"/>
    </location>
</feature>
<gene>
    <name evidence="10" type="ORF">GII36_03750</name>
</gene>
<dbReference type="InterPro" id="IPR046357">
    <property type="entry name" value="PPIase_dom_sf"/>
</dbReference>
<evidence type="ECO:0000313" key="10">
    <source>
        <dbReference type="EMBL" id="QHN42952.1"/>
    </source>
</evidence>
<evidence type="ECO:0000259" key="9">
    <source>
        <dbReference type="PROSITE" id="PS50059"/>
    </source>
</evidence>
<dbReference type="PANTHER" id="PTHR43811">
    <property type="entry name" value="FKBP-TYPE PEPTIDYL-PROLYL CIS-TRANS ISOMERASE FKPA"/>
    <property type="match status" value="1"/>
</dbReference>
<name>A0A857MMZ9_9BACT</name>
<evidence type="ECO:0000256" key="6">
    <source>
        <dbReference type="RuleBase" id="RU003915"/>
    </source>
</evidence>
<evidence type="ECO:0000256" key="2">
    <source>
        <dbReference type="ARBA" id="ARBA00006577"/>
    </source>
</evidence>
<reference evidence="10" key="1">
    <citation type="journal article" date="2021" name="Nat. Microbiol.">
        <title>Cocultivation of an ultrasmall environmental parasitic bacterium with lytic ability against bacteria associated with wastewater foams.</title>
        <authorList>
            <person name="Batinovic S."/>
            <person name="Rose J.J.A."/>
            <person name="Ratcliffe J."/>
            <person name="Seviour R.J."/>
            <person name="Petrovski S."/>
        </authorList>
    </citation>
    <scope>NUCLEOTIDE SEQUENCE</scope>
    <source>
        <strain evidence="10">JR1</strain>
    </source>
</reference>
<evidence type="ECO:0000256" key="7">
    <source>
        <dbReference type="SAM" id="Coils"/>
    </source>
</evidence>
<dbReference type="Proteomes" id="UP001059824">
    <property type="component" value="Chromosome"/>
</dbReference>
<dbReference type="KEGG" id="mama:GII36_03750"/>
<comment type="catalytic activity">
    <reaction evidence="1 5 6">
        <text>[protein]-peptidylproline (omega=180) = [protein]-peptidylproline (omega=0)</text>
        <dbReference type="Rhea" id="RHEA:16237"/>
        <dbReference type="Rhea" id="RHEA-COMP:10747"/>
        <dbReference type="Rhea" id="RHEA-COMP:10748"/>
        <dbReference type="ChEBI" id="CHEBI:83833"/>
        <dbReference type="ChEBI" id="CHEBI:83834"/>
        <dbReference type="EC" id="5.2.1.8"/>
    </reaction>
</comment>
<dbReference type="AlphaFoldDB" id="A0A857MMZ9"/>
<keyword evidence="11" id="KW-1185">Reference proteome</keyword>
<dbReference type="GO" id="GO:0003755">
    <property type="term" value="F:peptidyl-prolyl cis-trans isomerase activity"/>
    <property type="evidence" value="ECO:0007669"/>
    <property type="project" value="UniProtKB-UniRule"/>
</dbReference>
<dbReference type="SUPFAM" id="SSF54534">
    <property type="entry name" value="FKBP-like"/>
    <property type="match status" value="1"/>
</dbReference>
<proteinExistence type="inferred from homology"/>
<dbReference type="PANTHER" id="PTHR43811:SF19">
    <property type="entry name" value="39 KDA FK506-BINDING NUCLEAR PROTEIN"/>
    <property type="match status" value="1"/>
</dbReference>
<evidence type="ECO:0000256" key="3">
    <source>
        <dbReference type="ARBA" id="ARBA00023110"/>
    </source>
</evidence>
<dbReference type="Pfam" id="PF00254">
    <property type="entry name" value="FKBP_C"/>
    <property type="match status" value="1"/>
</dbReference>
<evidence type="ECO:0000256" key="4">
    <source>
        <dbReference type="ARBA" id="ARBA00023235"/>
    </source>
</evidence>
<dbReference type="PROSITE" id="PS50059">
    <property type="entry name" value="FKBP_PPIASE"/>
    <property type="match status" value="1"/>
</dbReference>
<feature type="domain" description="PPIase FKBP-type" evidence="9">
    <location>
        <begin position="114"/>
        <end position="204"/>
    </location>
</feature>
<keyword evidence="8" id="KW-0812">Transmembrane</keyword>
<evidence type="ECO:0000256" key="8">
    <source>
        <dbReference type="SAM" id="Phobius"/>
    </source>
</evidence>
<keyword evidence="7" id="KW-0175">Coiled coil</keyword>
<protein>
    <recommendedName>
        <fullName evidence="6">Peptidyl-prolyl cis-trans isomerase</fullName>
        <ecNumber evidence="6">5.2.1.8</ecNumber>
    </recommendedName>
</protein>
<sequence>MATSKAQRIGIIIIAVVMTVGTVGSFFIMILANQNSVADQQKQQDEYNKQLAEYQKQMAEEQKKSEGEAKTLSAQYYDTFKQYESLPEAYDASKVKSLGTEDLKQGDGAEIKSDTAYRAYYIGWNSEGKVFDGSIENGALKAPLEGGPGLIEGWTKGVQGMKIGGVRVVTIPGNMAYSSDQGADIKANAPLKFVIMAIPPASEA</sequence>
<keyword evidence="8" id="KW-0472">Membrane</keyword>